<organism evidence="1 2">
    <name type="scientific">Dorcoceras hygrometricum</name>
    <dbReference type="NCBI Taxonomy" id="472368"/>
    <lineage>
        <taxon>Eukaryota</taxon>
        <taxon>Viridiplantae</taxon>
        <taxon>Streptophyta</taxon>
        <taxon>Embryophyta</taxon>
        <taxon>Tracheophyta</taxon>
        <taxon>Spermatophyta</taxon>
        <taxon>Magnoliopsida</taxon>
        <taxon>eudicotyledons</taxon>
        <taxon>Gunneridae</taxon>
        <taxon>Pentapetalae</taxon>
        <taxon>asterids</taxon>
        <taxon>lamiids</taxon>
        <taxon>Lamiales</taxon>
        <taxon>Gesneriaceae</taxon>
        <taxon>Didymocarpoideae</taxon>
        <taxon>Trichosporeae</taxon>
        <taxon>Loxocarpinae</taxon>
        <taxon>Dorcoceras</taxon>
    </lineage>
</organism>
<proteinExistence type="predicted"/>
<accession>A0A2Z7A917</accession>
<dbReference type="Proteomes" id="UP000250235">
    <property type="component" value="Unassembled WGS sequence"/>
</dbReference>
<evidence type="ECO:0000313" key="2">
    <source>
        <dbReference type="Proteomes" id="UP000250235"/>
    </source>
</evidence>
<gene>
    <name evidence="1" type="ORF">F511_30153</name>
</gene>
<keyword evidence="2" id="KW-1185">Reference proteome</keyword>
<sequence>MSLLMTSSMLSAPAAFYLSSSILRLFSASDSFSSTADHCSLLLNDDITADVIYA</sequence>
<name>A0A2Z7A917_9LAMI</name>
<dbReference type="EMBL" id="KV017510">
    <property type="protein sequence ID" value="KZV18143.1"/>
    <property type="molecule type" value="Genomic_DNA"/>
</dbReference>
<dbReference type="AlphaFoldDB" id="A0A2Z7A917"/>
<evidence type="ECO:0000313" key="1">
    <source>
        <dbReference type="EMBL" id="KZV18143.1"/>
    </source>
</evidence>
<protein>
    <submittedName>
        <fullName evidence="1">Uncharacterized protein</fullName>
    </submittedName>
</protein>
<reference evidence="1 2" key="1">
    <citation type="journal article" date="2015" name="Proc. Natl. Acad. Sci. U.S.A.">
        <title>The resurrection genome of Boea hygrometrica: A blueprint for survival of dehydration.</title>
        <authorList>
            <person name="Xiao L."/>
            <person name="Yang G."/>
            <person name="Zhang L."/>
            <person name="Yang X."/>
            <person name="Zhao S."/>
            <person name="Ji Z."/>
            <person name="Zhou Q."/>
            <person name="Hu M."/>
            <person name="Wang Y."/>
            <person name="Chen M."/>
            <person name="Xu Y."/>
            <person name="Jin H."/>
            <person name="Xiao X."/>
            <person name="Hu G."/>
            <person name="Bao F."/>
            <person name="Hu Y."/>
            <person name="Wan P."/>
            <person name="Li L."/>
            <person name="Deng X."/>
            <person name="Kuang T."/>
            <person name="Xiang C."/>
            <person name="Zhu J.K."/>
            <person name="Oliver M.J."/>
            <person name="He Y."/>
        </authorList>
    </citation>
    <scope>NUCLEOTIDE SEQUENCE [LARGE SCALE GENOMIC DNA]</scope>
    <source>
        <strain evidence="2">cv. XS01</strain>
    </source>
</reference>